<proteinExistence type="predicted"/>
<accession>A0A6J7TS09</accession>
<sequence length="209" mass="21867">MTPTTEIEYSVPLVSPLMVHDVVDDVHVRSPGVAVAVYVIPVPSPSPCVQAIANDCAWVVAVSPVTGTGGPTGVAFVVNTRRVLNELVPLIETAYTCPLVRPLIEHVEVVEVHVAPPGDVVMTYGNPASLVHVADNCRLSAAIVTAPKSSADVIAKSLFGVKSSRAGGETCERVIFPVVIFVSSHDHVSVSVVAVVTTPCKYRATAPVT</sequence>
<dbReference type="AlphaFoldDB" id="A0A6J7TS09"/>
<reference evidence="1" key="1">
    <citation type="submission" date="2020-05" db="EMBL/GenBank/DDBJ databases">
        <authorList>
            <person name="Chiriac C."/>
            <person name="Salcher M."/>
            <person name="Ghai R."/>
            <person name="Kavagutti S V."/>
        </authorList>
    </citation>
    <scope>NUCLEOTIDE SEQUENCE</scope>
</reference>
<organism evidence="1">
    <name type="scientific">freshwater metagenome</name>
    <dbReference type="NCBI Taxonomy" id="449393"/>
    <lineage>
        <taxon>unclassified sequences</taxon>
        <taxon>metagenomes</taxon>
        <taxon>ecological metagenomes</taxon>
    </lineage>
</organism>
<protein>
    <submittedName>
        <fullName evidence="1">Unannotated protein</fullName>
    </submittedName>
</protein>
<gene>
    <name evidence="1" type="ORF">UFOPK4293_01372</name>
</gene>
<evidence type="ECO:0000313" key="1">
    <source>
        <dbReference type="EMBL" id="CAB5055447.1"/>
    </source>
</evidence>
<name>A0A6J7TS09_9ZZZZ</name>
<dbReference type="EMBL" id="CAFBQH010000100">
    <property type="protein sequence ID" value="CAB5055447.1"/>
    <property type="molecule type" value="Genomic_DNA"/>
</dbReference>